<name>A0A166N7W3_EXIGL</name>
<dbReference type="EMBL" id="KV426740">
    <property type="protein sequence ID" value="KZV78855.1"/>
    <property type="molecule type" value="Genomic_DNA"/>
</dbReference>
<organism evidence="3 4">
    <name type="scientific">Exidia glandulosa HHB12029</name>
    <dbReference type="NCBI Taxonomy" id="1314781"/>
    <lineage>
        <taxon>Eukaryota</taxon>
        <taxon>Fungi</taxon>
        <taxon>Dikarya</taxon>
        <taxon>Basidiomycota</taxon>
        <taxon>Agaricomycotina</taxon>
        <taxon>Agaricomycetes</taxon>
        <taxon>Auriculariales</taxon>
        <taxon>Exidiaceae</taxon>
        <taxon>Exidia</taxon>
    </lineage>
</organism>
<keyword evidence="2" id="KW-0812">Transmembrane</keyword>
<evidence type="ECO:0000256" key="1">
    <source>
        <dbReference type="SAM" id="MobiDB-lite"/>
    </source>
</evidence>
<dbReference type="InParanoid" id="A0A166N7W3"/>
<feature type="transmembrane region" description="Helical" evidence="2">
    <location>
        <begin position="53"/>
        <end position="74"/>
    </location>
</feature>
<keyword evidence="2" id="KW-0472">Membrane</keyword>
<evidence type="ECO:0000256" key="2">
    <source>
        <dbReference type="SAM" id="Phobius"/>
    </source>
</evidence>
<sequence>MMHRARSPQSHVPPPHGDPYPYRRTPPSSATPIHAPSPPLHHDAHLPHAPPVFLFHFPISVALSVSDAGILVIFRHPFVIHLQGQATQNLGSGPGEPQSGQSACGER</sequence>
<reference evidence="3 4" key="1">
    <citation type="journal article" date="2016" name="Mol. Biol. Evol.">
        <title>Comparative Genomics of Early-Diverging Mushroom-Forming Fungi Provides Insights into the Origins of Lignocellulose Decay Capabilities.</title>
        <authorList>
            <person name="Nagy L.G."/>
            <person name="Riley R."/>
            <person name="Tritt A."/>
            <person name="Adam C."/>
            <person name="Daum C."/>
            <person name="Floudas D."/>
            <person name="Sun H."/>
            <person name="Yadav J.S."/>
            <person name="Pangilinan J."/>
            <person name="Larsson K.H."/>
            <person name="Matsuura K."/>
            <person name="Barry K."/>
            <person name="Labutti K."/>
            <person name="Kuo R."/>
            <person name="Ohm R.A."/>
            <person name="Bhattacharya S.S."/>
            <person name="Shirouzu T."/>
            <person name="Yoshinaga Y."/>
            <person name="Martin F.M."/>
            <person name="Grigoriev I.V."/>
            <person name="Hibbett D.S."/>
        </authorList>
    </citation>
    <scope>NUCLEOTIDE SEQUENCE [LARGE SCALE GENOMIC DNA]</scope>
    <source>
        <strain evidence="3 4">HHB12029</strain>
    </source>
</reference>
<feature type="region of interest" description="Disordered" evidence="1">
    <location>
        <begin position="1"/>
        <end position="45"/>
    </location>
</feature>
<dbReference type="Proteomes" id="UP000077266">
    <property type="component" value="Unassembled WGS sequence"/>
</dbReference>
<evidence type="ECO:0000313" key="4">
    <source>
        <dbReference type="Proteomes" id="UP000077266"/>
    </source>
</evidence>
<evidence type="ECO:0000313" key="3">
    <source>
        <dbReference type="EMBL" id="KZV78855.1"/>
    </source>
</evidence>
<keyword evidence="2" id="KW-1133">Transmembrane helix</keyword>
<accession>A0A166N7W3</accession>
<feature type="compositionally biased region" description="Low complexity" evidence="1">
    <location>
        <begin position="95"/>
        <end position="107"/>
    </location>
</feature>
<feature type="region of interest" description="Disordered" evidence="1">
    <location>
        <begin position="87"/>
        <end position="107"/>
    </location>
</feature>
<protein>
    <submittedName>
        <fullName evidence="3">Uncharacterized protein</fullName>
    </submittedName>
</protein>
<gene>
    <name evidence="3" type="ORF">EXIGLDRAFT_736351</name>
</gene>
<keyword evidence="4" id="KW-1185">Reference proteome</keyword>
<proteinExistence type="predicted"/>
<dbReference type="AlphaFoldDB" id="A0A166N7W3"/>